<gene>
    <name evidence="13" type="primary">Contig3159.g3376</name>
    <name evidence="13" type="ORF">STYLEM_13976</name>
</gene>
<dbReference type="Pfam" id="PF10149">
    <property type="entry name" value="TM231"/>
    <property type="match status" value="1"/>
</dbReference>
<dbReference type="EMBL" id="CCKQ01013269">
    <property type="protein sequence ID" value="CDW84907.1"/>
    <property type="molecule type" value="Genomic_DNA"/>
</dbReference>
<name>A0A078AUK7_STYLE</name>
<keyword evidence="6 12" id="KW-1133">Transmembrane helix</keyword>
<keyword evidence="8 12" id="KW-0472">Membrane</keyword>
<keyword evidence="7" id="KW-0969">Cilium</keyword>
<evidence type="ECO:0000256" key="11">
    <source>
        <dbReference type="ARBA" id="ARBA00024803"/>
    </source>
</evidence>
<keyword evidence="9" id="KW-0325">Glycoprotein</keyword>
<evidence type="ECO:0000256" key="5">
    <source>
        <dbReference type="ARBA" id="ARBA00022692"/>
    </source>
</evidence>
<accession>A0A078AUK7</accession>
<dbReference type="OMA" id="RNESIFY"/>
<protein>
    <recommendedName>
        <fullName evidence="3">Transmembrane protein 231</fullName>
    </recommendedName>
</protein>
<comment type="subcellular location">
    <subcellularLocation>
        <location evidence="1">Cell projection</location>
        <location evidence="1">Cilium membrane</location>
        <topology evidence="1">Multi-pass membrane protein</topology>
    </subcellularLocation>
</comment>
<evidence type="ECO:0000256" key="10">
    <source>
        <dbReference type="ARBA" id="ARBA00023273"/>
    </source>
</evidence>
<dbReference type="PANTHER" id="PTHR14605">
    <property type="entry name" value="CHST5 PROTEIN"/>
    <property type="match status" value="1"/>
</dbReference>
<evidence type="ECO:0000256" key="3">
    <source>
        <dbReference type="ARBA" id="ARBA00015087"/>
    </source>
</evidence>
<dbReference type="OrthoDB" id="310549at2759"/>
<keyword evidence="10" id="KW-0966">Cell projection</keyword>
<sequence>MLMLQRTIDMWKKENTYFEQPDVVFTNKLLLEVLDQNGHSKMFSTLKSINQLSTNEIGVPLIKYSKFDSNKNGLIDSMNIRIEFRSNPQEIRNIKLLSSFDYSLSKLLKVEMIGLAYLDIDTPNGASGVIVNGQLNLDQSAPVLIDSVKRTLYNTDPLDDYSVYTVPDLIEFYQDRKGNFQYPLFFDILERTVYNYNYIVQPYGQMFKTTLDVTIKIPFSQEVIYIPGILETLKYAWIQYLSFFLPALLVYFQFVKFMFKYKIVETTIVSDLHKKKYM</sequence>
<dbReference type="GO" id="GO:0060170">
    <property type="term" value="C:ciliary membrane"/>
    <property type="evidence" value="ECO:0007669"/>
    <property type="project" value="UniProtKB-SubCell"/>
</dbReference>
<dbReference type="InterPro" id="IPR019306">
    <property type="entry name" value="TMEM231"/>
</dbReference>
<proteinExistence type="inferred from homology"/>
<evidence type="ECO:0000313" key="14">
    <source>
        <dbReference type="Proteomes" id="UP000039865"/>
    </source>
</evidence>
<dbReference type="AlphaFoldDB" id="A0A078AUK7"/>
<evidence type="ECO:0000256" key="4">
    <source>
        <dbReference type="ARBA" id="ARBA00022475"/>
    </source>
</evidence>
<dbReference type="GO" id="GO:0035869">
    <property type="term" value="C:ciliary transition zone"/>
    <property type="evidence" value="ECO:0007669"/>
    <property type="project" value="TreeGrafter"/>
</dbReference>
<evidence type="ECO:0000256" key="1">
    <source>
        <dbReference type="ARBA" id="ARBA00004272"/>
    </source>
</evidence>
<evidence type="ECO:0000256" key="8">
    <source>
        <dbReference type="ARBA" id="ARBA00023136"/>
    </source>
</evidence>
<evidence type="ECO:0000256" key="12">
    <source>
        <dbReference type="SAM" id="Phobius"/>
    </source>
</evidence>
<dbReference type="InParanoid" id="A0A078AUK7"/>
<feature type="transmembrane region" description="Helical" evidence="12">
    <location>
        <begin position="237"/>
        <end position="255"/>
    </location>
</feature>
<keyword evidence="14" id="KW-1185">Reference proteome</keyword>
<evidence type="ECO:0000256" key="7">
    <source>
        <dbReference type="ARBA" id="ARBA00023069"/>
    </source>
</evidence>
<evidence type="ECO:0000256" key="9">
    <source>
        <dbReference type="ARBA" id="ARBA00023180"/>
    </source>
</evidence>
<dbReference type="GO" id="GO:0060271">
    <property type="term" value="P:cilium assembly"/>
    <property type="evidence" value="ECO:0007669"/>
    <property type="project" value="TreeGrafter"/>
</dbReference>
<comment type="function">
    <text evidence="11">Transmembrane component of the tectonic-like complex, a complex localized at the transition zone of primary cilia and acting as a barrier that prevents diffusion of transmembrane proteins between the cilia and plasma membranes. Required for ciliogenesis and sonic hedgehog/SHH signaling.</text>
</comment>
<evidence type="ECO:0000256" key="2">
    <source>
        <dbReference type="ARBA" id="ARBA00009082"/>
    </source>
</evidence>
<organism evidence="13 14">
    <name type="scientific">Stylonychia lemnae</name>
    <name type="common">Ciliate</name>
    <dbReference type="NCBI Taxonomy" id="5949"/>
    <lineage>
        <taxon>Eukaryota</taxon>
        <taxon>Sar</taxon>
        <taxon>Alveolata</taxon>
        <taxon>Ciliophora</taxon>
        <taxon>Intramacronucleata</taxon>
        <taxon>Spirotrichea</taxon>
        <taxon>Stichotrichia</taxon>
        <taxon>Sporadotrichida</taxon>
        <taxon>Oxytrichidae</taxon>
        <taxon>Stylonychinae</taxon>
        <taxon>Stylonychia</taxon>
    </lineage>
</organism>
<keyword evidence="5 12" id="KW-0812">Transmembrane</keyword>
<keyword evidence="4" id="KW-1003">Cell membrane</keyword>
<reference evidence="13 14" key="1">
    <citation type="submission" date="2014-06" db="EMBL/GenBank/DDBJ databases">
        <authorList>
            <person name="Swart Estienne"/>
        </authorList>
    </citation>
    <scope>NUCLEOTIDE SEQUENCE [LARGE SCALE GENOMIC DNA]</scope>
    <source>
        <strain evidence="13 14">130c</strain>
    </source>
</reference>
<dbReference type="GO" id="GO:0032880">
    <property type="term" value="P:regulation of protein localization"/>
    <property type="evidence" value="ECO:0007669"/>
    <property type="project" value="TreeGrafter"/>
</dbReference>
<evidence type="ECO:0000313" key="13">
    <source>
        <dbReference type="EMBL" id="CDW84907.1"/>
    </source>
</evidence>
<comment type="similarity">
    <text evidence="2">Belongs to the TMEM231 family.</text>
</comment>
<dbReference type="Proteomes" id="UP000039865">
    <property type="component" value="Unassembled WGS sequence"/>
</dbReference>
<evidence type="ECO:0000256" key="6">
    <source>
        <dbReference type="ARBA" id="ARBA00022989"/>
    </source>
</evidence>
<dbReference type="PANTHER" id="PTHR14605:SF1">
    <property type="entry name" value="TRANSMEMBRANE PROTEIN 231"/>
    <property type="match status" value="1"/>
</dbReference>